<dbReference type="SUPFAM" id="SSF51905">
    <property type="entry name" value="FAD/NAD(P)-binding domain"/>
    <property type="match status" value="1"/>
</dbReference>
<dbReference type="EMBL" id="JAODUO010000217">
    <property type="protein sequence ID" value="KAK2185934.1"/>
    <property type="molecule type" value="Genomic_DNA"/>
</dbReference>
<gene>
    <name evidence="1" type="ORF">NP493_218g01001</name>
</gene>
<accession>A0AAD9P0R6</accession>
<evidence type="ECO:0000313" key="2">
    <source>
        <dbReference type="Proteomes" id="UP001209878"/>
    </source>
</evidence>
<reference evidence="1" key="1">
    <citation type="journal article" date="2023" name="Mol. Biol. Evol.">
        <title>Third-Generation Sequencing Reveals the Adaptive Role of the Epigenome in Three Deep-Sea Polychaetes.</title>
        <authorList>
            <person name="Perez M."/>
            <person name="Aroh O."/>
            <person name="Sun Y."/>
            <person name="Lan Y."/>
            <person name="Juniper S.K."/>
            <person name="Young C.R."/>
            <person name="Angers B."/>
            <person name="Qian P.Y."/>
        </authorList>
    </citation>
    <scope>NUCLEOTIDE SEQUENCE</scope>
    <source>
        <strain evidence="1">R07B-5</strain>
    </source>
</reference>
<dbReference type="Proteomes" id="UP001209878">
    <property type="component" value="Unassembled WGS sequence"/>
</dbReference>
<dbReference type="PANTHER" id="PTHR42685">
    <property type="entry name" value="GERANYLGERANYL DIPHOSPHATE REDUCTASE"/>
    <property type="match status" value="1"/>
</dbReference>
<evidence type="ECO:0008006" key="3">
    <source>
        <dbReference type="Google" id="ProtNLM"/>
    </source>
</evidence>
<dbReference type="PANTHER" id="PTHR42685:SF22">
    <property type="entry name" value="CONDITIONED MEDIUM FACTOR RECEPTOR 1"/>
    <property type="match status" value="1"/>
</dbReference>
<sequence length="135" mass="15191">MKDDPYISKTLGPDIEIERMKAGPLRLGGVPVSYGHHLLLVGDAAGIIDPMTGEGIHHAMEGGKIVGEFLQEALAQGNYDTQVMRIYHDRWMERFGYDFRWFMMICQMLYRFPILLDAATAAVARKGNDFLAQIS</sequence>
<dbReference type="InterPro" id="IPR036188">
    <property type="entry name" value="FAD/NAD-bd_sf"/>
</dbReference>
<keyword evidence="2" id="KW-1185">Reference proteome</keyword>
<protein>
    <recommendedName>
        <fullName evidence="3">Geranylgeranyl reductase</fullName>
    </recommendedName>
</protein>
<name>A0AAD9P0R6_RIDPI</name>
<dbReference type="InterPro" id="IPR050407">
    <property type="entry name" value="Geranylgeranyl_reductase"/>
</dbReference>
<evidence type="ECO:0000313" key="1">
    <source>
        <dbReference type="EMBL" id="KAK2185934.1"/>
    </source>
</evidence>
<dbReference type="Gene3D" id="3.50.50.60">
    <property type="entry name" value="FAD/NAD(P)-binding domain"/>
    <property type="match status" value="1"/>
</dbReference>
<proteinExistence type="predicted"/>
<comment type="caution">
    <text evidence="1">The sequence shown here is derived from an EMBL/GenBank/DDBJ whole genome shotgun (WGS) entry which is preliminary data.</text>
</comment>
<dbReference type="AlphaFoldDB" id="A0AAD9P0R6"/>
<organism evidence="1 2">
    <name type="scientific">Ridgeia piscesae</name>
    <name type="common">Tubeworm</name>
    <dbReference type="NCBI Taxonomy" id="27915"/>
    <lineage>
        <taxon>Eukaryota</taxon>
        <taxon>Metazoa</taxon>
        <taxon>Spiralia</taxon>
        <taxon>Lophotrochozoa</taxon>
        <taxon>Annelida</taxon>
        <taxon>Polychaeta</taxon>
        <taxon>Sedentaria</taxon>
        <taxon>Canalipalpata</taxon>
        <taxon>Sabellida</taxon>
        <taxon>Siboglinidae</taxon>
        <taxon>Ridgeia</taxon>
    </lineage>
</organism>